<feature type="region of interest" description="Disordered" evidence="3">
    <location>
        <begin position="28"/>
        <end position="67"/>
    </location>
</feature>
<dbReference type="InterPro" id="IPR045114">
    <property type="entry name" value="Csn12-like"/>
</dbReference>
<dbReference type="PROSITE" id="PS50250">
    <property type="entry name" value="PCI"/>
    <property type="match status" value="1"/>
</dbReference>
<accession>A0A914XVB6</accession>
<feature type="compositionally biased region" description="Acidic residues" evidence="3">
    <location>
        <begin position="49"/>
        <end position="65"/>
    </location>
</feature>
<dbReference type="GO" id="GO:0016973">
    <property type="term" value="P:poly(A)+ mRNA export from nucleus"/>
    <property type="evidence" value="ECO:0007669"/>
    <property type="project" value="TreeGrafter"/>
</dbReference>
<evidence type="ECO:0000256" key="3">
    <source>
        <dbReference type="SAM" id="MobiDB-lite"/>
    </source>
</evidence>
<dbReference type="SMART" id="SM00753">
    <property type="entry name" value="PAM"/>
    <property type="match status" value="1"/>
</dbReference>
<protein>
    <recommendedName>
        <fullName evidence="2">CSN12-like protein</fullName>
    </recommendedName>
</protein>
<dbReference type="InterPro" id="IPR036388">
    <property type="entry name" value="WH-like_DNA-bd_sf"/>
</dbReference>
<evidence type="ECO:0000313" key="5">
    <source>
        <dbReference type="Proteomes" id="UP000887577"/>
    </source>
</evidence>
<name>A0A914XVB6_9BILA</name>
<organism evidence="5 6">
    <name type="scientific">Panagrolaimus superbus</name>
    <dbReference type="NCBI Taxonomy" id="310955"/>
    <lineage>
        <taxon>Eukaryota</taxon>
        <taxon>Metazoa</taxon>
        <taxon>Ecdysozoa</taxon>
        <taxon>Nematoda</taxon>
        <taxon>Chromadorea</taxon>
        <taxon>Rhabditida</taxon>
        <taxon>Tylenchina</taxon>
        <taxon>Panagrolaimomorpha</taxon>
        <taxon>Panagrolaimoidea</taxon>
        <taxon>Panagrolaimidae</taxon>
        <taxon>Panagrolaimus</taxon>
    </lineage>
</organism>
<reference evidence="6" key="1">
    <citation type="submission" date="2022-11" db="UniProtKB">
        <authorList>
            <consortium name="WormBaseParasite"/>
        </authorList>
    </citation>
    <scope>IDENTIFICATION</scope>
</reference>
<feature type="domain" description="PCI" evidence="4">
    <location>
        <begin position="290"/>
        <end position="471"/>
    </location>
</feature>
<evidence type="ECO:0000256" key="2">
    <source>
        <dbReference type="ARBA" id="ARBA00033214"/>
    </source>
</evidence>
<comment type="similarity">
    <text evidence="1">Belongs to the CSN12 family.</text>
</comment>
<dbReference type="Pfam" id="PF01399">
    <property type="entry name" value="PCI"/>
    <property type="match status" value="1"/>
</dbReference>
<evidence type="ECO:0000313" key="6">
    <source>
        <dbReference type="WBParaSite" id="PSU_v2.g1118.t1"/>
    </source>
</evidence>
<evidence type="ECO:0000256" key="1">
    <source>
        <dbReference type="ARBA" id="ARBA00025771"/>
    </source>
</evidence>
<feature type="compositionally biased region" description="Polar residues" evidence="3">
    <location>
        <begin position="33"/>
        <end position="42"/>
    </location>
</feature>
<evidence type="ECO:0000259" key="4">
    <source>
        <dbReference type="PROSITE" id="PS50250"/>
    </source>
</evidence>
<dbReference type="PANTHER" id="PTHR12732">
    <property type="entry name" value="UNCHARACTERIZED PROTEASOME COMPONENT REGION PCI-CONTAINING"/>
    <property type="match status" value="1"/>
</dbReference>
<dbReference type="Gene3D" id="1.10.10.10">
    <property type="entry name" value="Winged helix-like DNA-binding domain superfamily/Winged helix DNA-binding domain"/>
    <property type="match status" value="1"/>
</dbReference>
<dbReference type="InterPro" id="IPR000717">
    <property type="entry name" value="PCI_dom"/>
</dbReference>
<keyword evidence="5" id="KW-1185">Reference proteome</keyword>
<dbReference type="WBParaSite" id="PSU_v2.g1118.t1">
    <property type="protein sequence ID" value="PSU_v2.g1118.t1"/>
    <property type="gene ID" value="PSU_v2.g1118"/>
</dbReference>
<dbReference type="GO" id="GO:0000973">
    <property type="term" value="P:post-transcriptional tethering of RNA polymerase II gene DNA at nuclear periphery"/>
    <property type="evidence" value="ECO:0007669"/>
    <property type="project" value="TreeGrafter"/>
</dbReference>
<proteinExistence type="inferred from homology"/>
<dbReference type="GO" id="GO:0006368">
    <property type="term" value="P:transcription elongation by RNA polymerase II"/>
    <property type="evidence" value="ECO:0007669"/>
    <property type="project" value="TreeGrafter"/>
</dbReference>
<dbReference type="Proteomes" id="UP000887577">
    <property type="component" value="Unplaced"/>
</dbReference>
<dbReference type="GO" id="GO:0070390">
    <property type="term" value="C:transcription export complex 2"/>
    <property type="evidence" value="ECO:0007669"/>
    <property type="project" value="TreeGrafter"/>
</dbReference>
<dbReference type="GO" id="GO:0003690">
    <property type="term" value="F:double-stranded DNA binding"/>
    <property type="evidence" value="ECO:0007669"/>
    <property type="project" value="InterPro"/>
</dbReference>
<dbReference type="GO" id="GO:0003723">
    <property type="term" value="F:RNA binding"/>
    <property type="evidence" value="ECO:0007669"/>
    <property type="project" value="InterPro"/>
</dbReference>
<sequence length="474" mass="54371">MNPFGRGGLNLGTEGSRFGRVLPMHGGSIFGGPSTTQNQIPTKKNKESDNEDSDGGESSESEFDPSELFNDNQISVDSLDSYISIIMEYLGFHDWTATTLIAPLFSLDHEHVLCDFLQVENPNIFLDSNSSDEIFGEFISAHISVCYYVTKEEWYKAYAMQTSMVSVFLKEIIQKVKDSNWFLPLLYPLCFDLRRLAKKAQATESNLDEDSTVDYNDDVANLFMNVYRSCVSDNRISLKQSKKIAIFPLTLLLMQSYFESNKMALLKPLIRAVDNLSVSFKARITLSELITYNFYLGKKAMFDSDLQTADKALEYAFKYCPEKYLENKRRILIYWIPVKMFLGEIPLDSVLEDYNLNEFKIITQGVRDGNIRYLRQGIISNRQFLMKSGVYLMFEKLTQLTYLALFKRLATIIGKPHIKIQMFMHLLKFLGEDIRHIDEVVCAVSNLIAKRKIKGYISKTHNTVVLSKTDPFPE</sequence>
<dbReference type="AlphaFoldDB" id="A0A914XVB6"/>
<dbReference type="PANTHER" id="PTHR12732:SF0">
    <property type="entry name" value="PCI DOMAIN-CONTAINING PROTEIN 2"/>
    <property type="match status" value="1"/>
</dbReference>